<dbReference type="GO" id="GO:0000398">
    <property type="term" value="P:mRNA splicing, via spliceosome"/>
    <property type="evidence" value="ECO:0007669"/>
    <property type="project" value="TreeGrafter"/>
</dbReference>
<dbReference type="InterPro" id="IPR036322">
    <property type="entry name" value="WD40_repeat_dom_sf"/>
</dbReference>
<dbReference type="PANTHER" id="PTHR19846:SF0">
    <property type="entry name" value="PRE-MRNA PROCESSING FACTOR 4"/>
    <property type="match status" value="1"/>
</dbReference>
<comment type="caution">
    <text evidence="1">The sequence shown here is derived from an EMBL/GenBank/DDBJ whole genome shotgun (WGS) entry which is preliminary data.</text>
</comment>
<dbReference type="PANTHER" id="PTHR19846">
    <property type="entry name" value="WD40 REPEAT PROTEIN"/>
    <property type="match status" value="1"/>
</dbReference>
<keyword evidence="2" id="KW-1185">Reference proteome</keyword>
<dbReference type="OrthoDB" id="784950at2759"/>
<accession>A0A9Q0VXA0</accession>
<reference evidence="1" key="1">
    <citation type="submission" date="2022-11" db="EMBL/GenBank/DDBJ databases">
        <authorList>
            <person name="Hyden B.L."/>
            <person name="Feng K."/>
            <person name="Yates T."/>
            <person name="Jawdy S."/>
            <person name="Smart L.B."/>
            <person name="Muchero W."/>
        </authorList>
    </citation>
    <scope>NUCLEOTIDE SEQUENCE</scope>
    <source>
        <tissue evidence="1">Shoot tip</tissue>
    </source>
</reference>
<reference evidence="1" key="2">
    <citation type="journal article" date="2023" name="Int. J. Mol. Sci.">
        <title>De Novo Assembly and Annotation of 11 Diverse Shrub Willow (Salix) Genomes Reveals Novel Gene Organization in Sex-Linked Regions.</title>
        <authorList>
            <person name="Hyden B."/>
            <person name="Feng K."/>
            <person name="Yates T.B."/>
            <person name="Jawdy S."/>
            <person name="Cereghino C."/>
            <person name="Smart L.B."/>
            <person name="Muchero W."/>
        </authorList>
    </citation>
    <scope>NUCLEOTIDE SEQUENCE</scope>
    <source>
        <tissue evidence="1">Shoot tip</tissue>
    </source>
</reference>
<dbReference type="Gene3D" id="2.130.10.10">
    <property type="entry name" value="YVTN repeat-like/Quinoprotein amine dehydrogenase"/>
    <property type="match status" value="1"/>
</dbReference>
<organism evidence="1 2">
    <name type="scientific">Salix purpurea</name>
    <name type="common">Purple osier willow</name>
    <dbReference type="NCBI Taxonomy" id="77065"/>
    <lineage>
        <taxon>Eukaryota</taxon>
        <taxon>Viridiplantae</taxon>
        <taxon>Streptophyta</taxon>
        <taxon>Embryophyta</taxon>
        <taxon>Tracheophyta</taxon>
        <taxon>Spermatophyta</taxon>
        <taxon>Magnoliopsida</taxon>
        <taxon>eudicotyledons</taxon>
        <taxon>Gunneridae</taxon>
        <taxon>Pentapetalae</taxon>
        <taxon>rosids</taxon>
        <taxon>fabids</taxon>
        <taxon>Malpighiales</taxon>
        <taxon>Salicaceae</taxon>
        <taxon>Saliceae</taxon>
        <taxon>Salix</taxon>
    </lineage>
</organism>
<dbReference type="GO" id="GO:0046540">
    <property type="term" value="C:U4/U6 x U5 tri-snRNP complex"/>
    <property type="evidence" value="ECO:0007669"/>
    <property type="project" value="TreeGrafter"/>
</dbReference>
<name>A0A9Q0VXA0_SALPP</name>
<dbReference type="GO" id="GO:0017070">
    <property type="term" value="F:U6 snRNA binding"/>
    <property type="evidence" value="ECO:0007669"/>
    <property type="project" value="TreeGrafter"/>
</dbReference>
<evidence type="ECO:0000313" key="2">
    <source>
        <dbReference type="Proteomes" id="UP001151532"/>
    </source>
</evidence>
<dbReference type="EMBL" id="JAPFFK010000007">
    <property type="protein sequence ID" value="KAJ6756427.1"/>
    <property type="molecule type" value="Genomic_DNA"/>
</dbReference>
<dbReference type="GO" id="GO:0030621">
    <property type="term" value="F:U4 snRNA binding"/>
    <property type="evidence" value="ECO:0007669"/>
    <property type="project" value="TreeGrafter"/>
</dbReference>
<protein>
    <submittedName>
        <fullName evidence="1">Uncharacterized protein</fullName>
    </submittedName>
</protein>
<dbReference type="SUPFAM" id="SSF50978">
    <property type="entry name" value="WD40 repeat-like"/>
    <property type="match status" value="1"/>
</dbReference>
<dbReference type="Proteomes" id="UP001151532">
    <property type="component" value="Chromosome 16"/>
</dbReference>
<gene>
    <name evidence="1" type="ORF">OIU79_028758</name>
</gene>
<evidence type="ECO:0000313" key="1">
    <source>
        <dbReference type="EMBL" id="KAJ6756427.1"/>
    </source>
</evidence>
<sequence>MERRDRLRMLMARLDSKGKLEKLMKAHEEEEAASTAVAKDAEEEMVQCPFYTEGSKELLNARIDIAKYSIPKAGYASSACKEKRDDPDEGEDDDLDIDLALKQAEIRVLIAANLDMTSHCHLATESTDHTAMLWNTYGSLLKKFKGHLDRLARIGFHPSGKYLGTTRFDKTWRLKYRFWCGAGSSRRSQSESLRNSFPP</sequence>
<dbReference type="InterPro" id="IPR015943">
    <property type="entry name" value="WD40/YVTN_repeat-like_dom_sf"/>
</dbReference>
<dbReference type="AlphaFoldDB" id="A0A9Q0VXA0"/>
<proteinExistence type="predicted"/>